<evidence type="ECO:0000256" key="5">
    <source>
        <dbReference type="ARBA" id="ARBA00022801"/>
    </source>
</evidence>
<gene>
    <name evidence="9" type="ORF">H8695_08200</name>
</gene>
<feature type="binding site" evidence="8">
    <location>
        <position position="235"/>
    </location>
    <ligand>
        <name>Zn(2+)</name>
        <dbReference type="ChEBI" id="CHEBI:29105"/>
        <label>1</label>
    </ligand>
</feature>
<name>A0A926DDL7_9FIRM</name>
<dbReference type="AlphaFoldDB" id="A0A926DDL7"/>
<dbReference type="Gene3D" id="2.40.30.40">
    <property type="entry name" value="Peptidase M42, domain 2"/>
    <property type="match status" value="1"/>
</dbReference>
<comment type="cofactor">
    <cofactor evidence="8">
        <name>a divalent metal cation</name>
        <dbReference type="ChEBI" id="CHEBI:60240"/>
    </cofactor>
    <text evidence="8">Binds 2 divalent metal cations per subunit.</text>
</comment>
<comment type="similarity">
    <text evidence="1 6">Belongs to the peptidase M42 family.</text>
</comment>
<dbReference type="GO" id="GO:0004177">
    <property type="term" value="F:aminopeptidase activity"/>
    <property type="evidence" value="ECO:0007669"/>
    <property type="project" value="UniProtKB-UniRule"/>
</dbReference>
<dbReference type="InterPro" id="IPR023367">
    <property type="entry name" value="Peptidase_M42_dom2"/>
</dbReference>
<evidence type="ECO:0000313" key="10">
    <source>
        <dbReference type="Proteomes" id="UP000620366"/>
    </source>
</evidence>
<sequence length="364" mass="39684">MKTLTHELSDLYGICSREDRVIDYMSEHFAPLGGEVSVDTLGNVTCAFSCGRENARRLLVFAHTDEIGFVVTKVEQNGFLRIQRMGGVNTSVLAGIRVTILGERGDVTGNLGVCSHHVMPPELKGVIPDVSKLYIDIGAASAEEVYERGVDVGCFVTYEKNFTELSEHLVSGKALDDRAGCAILLHYAERIAALRQAGQLHWDVYVVACVQEEFNVRGILPRVREIRPDASIGIDICVAHDTPELEGKAPIRLGGGPAVTFVNFHGRGTLAGVLPDEKLQRALLDTCRREKIPFQREVVIGLITENAFIGFENAGVAVANVSYPCRYSHSPIETVDLRDLEGMVSLLAGFTAGLTEQTAFGKQK</sequence>
<feature type="binding site" evidence="8">
    <location>
        <position position="63"/>
    </location>
    <ligand>
        <name>Zn(2+)</name>
        <dbReference type="ChEBI" id="CHEBI:29105"/>
        <label>1</label>
    </ligand>
</feature>
<dbReference type="Proteomes" id="UP000620366">
    <property type="component" value="Unassembled WGS sequence"/>
</dbReference>
<organism evidence="9 10">
    <name type="scientific">Feifania hominis</name>
    <dbReference type="NCBI Taxonomy" id="2763660"/>
    <lineage>
        <taxon>Bacteria</taxon>
        <taxon>Bacillati</taxon>
        <taxon>Bacillota</taxon>
        <taxon>Clostridia</taxon>
        <taxon>Eubacteriales</taxon>
        <taxon>Feifaniaceae</taxon>
        <taxon>Feifania</taxon>
    </lineage>
</organism>
<dbReference type="EMBL" id="JACRSP010000003">
    <property type="protein sequence ID" value="MBC8536663.1"/>
    <property type="molecule type" value="Genomic_DNA"/>
</dbReference>
<dbReference type="PANTHER" id="PTHR32481:SF12">
    <property type="entry name" value="AMINOPEPTIDASE SGCX-RELATED"/>
    <property type="match status" value="1"/>
</dbReference>
<feature type="binding site" evidence="8">
    <location>
        <position position="213"/>
    </location>
    <ligand>
        <name>Zn(2+)</name>
        <dbReference type="ChEBI" id="CHEBI:29105"/>
        <label>2</label>
    </ligand>
</feature>
<evidence type="ECO:0000313" key="9">
    <source>
        <dbReference type="EMBL" id="MBC8536663.1"/>
    </source>
</evidence>
<reference evidence="9" key="1">
    <citation type="submission" date="2020-08" db="EMBL/GenBank/DDBJ databases">
        <title>Genome public.</title>
        <authorList>
            <person name="Liu C."/>
            <person name="Sun Q."/>
        </authorList>
    </citation>
    <scope>NUCLEOTIDE SEQUENCE</scope>
    <source>
        <strain evidence="9">BX7</strain>
    </source>
</reference>
<dbReference type="RefSeq" id="WP_249300800.1">
    <property type="nucleotide sequence ID" value="NZ_JACRSP010000003.1"/>
</dbReference>
<feature type="binding site" evidence="8">
    <location>
        <position position="329"/>
    </location>
    <ligand>
        <name>Zn(2+)</name>
        <dbReference type="ChEBI" id="CHEBI:29105"/>
        <label>2</label>
    </ligand>
</feature>
<evidence type="ECO:0000256" key="7">
    <source>
        <dbReference type="PIRSR" id="PIRSR001123-1"/>
    </source>
</evidence>
<evidence type="ECO:0000256" key="3">
    <source>
        <dbReference type="ARBA" id="ARBA00022670"/>
    </source>
</evidence>
<dbReference type="GO" id="GO:0046872">
    <property type="term" value="F:metal ion binding"/>
    <property type="evidence" value="ECO:0007669"/>
    <property type="project" value="UniProtKB-UniRule"/>
</dbReference>
<dbReference type="PANTHER" id="PTHR32481">
    <property type="entry name" value="AMINOPEPTIDASE"/>
    <property type="match status" value="1"/>
</dbReference>
<keyword evidence="5" id="KW-0378">Hydrolase</keyword>
<dbReference type="SUPFAM" id="SSF101821">
    <property type="entry name" value="Aminopeptidase/glucanase lid domain"/>
    <property type="match status" value="1"/>
</dbReference>
<dbReference type="PIRSF" id="PIRSF001123">
    <property type="entry name" value="PepA_GA"/>
    <property type="match status" value="1"/>
</dbReference>
<comment type="caution">
    <text evidence="9">The sequence shown here is derived from an EMBL/GenBank/DDBJ whole genome shotgun (WGS) entry which is preliminary data.</text>
</comment>
<evidence type="ECO:0000256" key="4">
    <source>
        <dbReference type="ARBA" id="ARBA00022723"/>
    </source>
</evidence>
<evidence type="ECO:0000256" key="2">
    <source>
        <dbReference type="ARBA" id="ARBA00022438"/>
    </source>
</evidence>
<keyword evidence="3" id="KW-0645">Protease</keyword>
<keyword evidence="10" id="KW-1185">Reference proteome</keyword>
<evidence type="ECO:0000256" key="6">
    <source>
        <dbReference type="PIRNR" id="PIRNR001123"/>
    </source>
</evidence>
<accession>A0A926DDL7</accession>
<feature type="active site" description="Proton acceptor" evidence="7">
    <location>
        <position position="212"/>
    </location>
</feature>
<dbReference type="Pfam" id="PF05343">
    <property type="entry name" value="Peptidase_M42"/>
    <property type="match status" value="1"/>
</dbReference>
<dbReference type="InterPro" id="IPR008007">
    <property type="entry name" value="Peptidase_M42"/>
</dbReference>
<evidence type="ECO:0000256" key="8">
    <source>
        <dbReference type="PIRSR" id="PIRSR001123-2"/>
    </source>
</evidence>
<evidence type="ECO:0000256" key="1">
    <source>
        <dbReference type="ARBA" id="ARBA00006272"/>
    </source>
</evidence>
<feature type="binding site" evidence="8">
    <location>
        <position position="176"/>
    </location>
    <ligand>
        <name>Zn(2+)</name>
        <dbReference type="ChEBI" id="CHEBI:29105"/>
        <label>2</label>
    </ligand>
</feature>
<dbReference type="Gene3D" id="3.40.630.10">
    <property type="entry name" value="Zn peptidases"/>
    <property type="match status" value="1"/>
</dbReference>
<keyword evidence="2" id="KW-0031">Aminopeptidase</keyword>
<keyword evidence="4 8" id="KW-0479">Metal-binding</keyword>
<dbReference type="GO" id="GO:0006508">
    <property type="term" value="P:proteolysis"/>
    <property type="evidence" value="ECO:0007669"/>
    <property type="project" value="UniProtKB-KW"/>
</dbReference>
<feature type="binding site" evidence="8">
    <location>
        <position position="176"/>
    </location>
    <ligand>
        <name>Zn(2+)</name>
        <dbReference type="ChEBI" id="CHEBI:29105"/>
        <label>1</label>
    </ligand>
</feature>
<dbReference type="SUPFAM" id="SSF53187">
    <property type="entry name" value="Zn-dependent exopeptidases"/>
    <property type="match status" value="1"/>
</dbReference>
<protein>
    <submittedName>
        <fullName evidence="9">M42 family peptidase</fullName>
    </submittedName>
</protein>
<proteinExistence type="inferred from homology"/>
<dbReference type="InterPro" id="IPR051464">
    <property type="entry name" value="Peptidase_M42_aminopept"/>
</dbReference>